<dbReference type="AlphaFoldDB" id="A0A4Z0PDB8"/>
<evidence type="ECO:0000256" key="1">
    <source>
        <dbReference type="SAM" id="Phobius"/>
    </source>
</evidence>
<organism evidence="2 3">
    <name type="scientific">Hymenobacter fodinae</name>
    <dbReference type="NCBI Taxonomy" id="2510796"/>
    <lineage>
        <taxon>Bacteria</taxon>
        <taxon>Pseudomonadati</taxon>
        <taxon>Bacteroidota</taxon>
        <taxon>Cytophagia</taxon>
        <taxon>Cytophagales</taxon>
        <taxon>Hymenobacteraceae</taxon>
        <taxon>Hymenobacter</taxon>
    </lineage>
</organism>
<keyword evidence="1" id="KW-0812">Transmembrane</keyword>
<dbReference type="RefSeq" id="WP_135431817.1">
    <property type="nucleotide sequence ID" value="NZ_SRLA01000001.1"/>
</dbReference>
<accession>A0A4Z0PDB8</accession>
<keyword evidence="1" id="KW-0472">Membrane</keyword>
<comment type="caution">
    <text evidence="2">The sequence shown here is derived from an EMBL/GenBank/DDBJ whole genome shotgun (WGS) entry which is preliminary data.</text>
</comment>
<evidence type="ECO:0000313" key="2">
    <source>
        <dbReference type="EMBL" id="TGE10281.1"/>
    </source>
</evidence>
<keyword evidence="1" id="KW-1133">Transmembrane helix</keyword>
<feature type="transmembrane region" description="Helical" evidence="1">
    <location>
        <begin position="21"/>
        <end position="40"/>
    </location>
</feature>
<protein>
    <submittedName>
        <fullName evidence="2">Uncharacterized protein</fullName>
    </submittedName>
</protein>
<dbReference type="EMBL" id="SRLA01000001">
    <property type="protein sequence ID" value="TGE10281.1"/>
    <property type="molecule type" value="Genomic_DNA"/>
</dbReference>
<gene>
    <name evidence="2" type="ORF">EU556_05530</name>
</gene>
<dbReference type="Proteomes" id="UP000298337">
    <property type="component" value="Unassembled WGS sequence"/>
</dbReference>
<reference evidence="2 3" key="1">
    <citation type="submission" date="2019-04" db="EMBL/GenBank/DDBJ databases">
        <authorList>
            <person name="Feng G."/>
            <person name="Zhang J."/>
            <person name="Zhu H."/>
        </authorList>
    </citation>
    <scope>NUCLEOTIDE SEQUENCE [LARGE SCALE GENOMIC DNA]</scope>
    <source>
        <strain evidence="2 3">92R-1</strain>
    </source>
</reference>
<feature type="transmembrane region" description="Helical" evidence="1">
    <location>
        <begin position="100"/>
        <end position="124"/>
    </location>
</feature>
<name>A0A4Z0PDB8_9BACT</name>
<proteinExistence type="predicted"/>
<sequence length="126" mass="13806">MSQPTTHAPAPRVSAGRSLSVLITALAVLWTWSQFPAWYASGHADALATQQLERFWFQPWLLGLLLVLVNLGTLHWGTLPLALPSSPGSLLDAPQWQREVVFWACVIFHLASTAALVGLVANWLPL</sequence>
<feature type="transmembrane region" description="Helical" evidence="1">
    <location>
        <begin position="60"/>
        <end position="79"/>
    </location>
</feature>
<dbReference type="OrthoDB" id="887113at2"/>
<keyword evidence="3" id="KW-1185">Reference proteome</keyword>
<evidence type="ECO:0000313" key="3">
    <source>
        <dbReference type="Proteomes" id="UP000298337"/>
    </source>
</evidence>